<dbReference type="GO" id="GO:0005524">
    <property type="term" value="F:ATP binding"/>
    <property type="evidence" value="ECO:0007669"/>
    <property type="project" value="UniProtKB-UniRule"/>
</dbReference>
<dbReference type="AlphaFoldDB" id="A0A3L6F163"/>
<gene>
    <name evidence="23" type="primary">At3g47570_13</name>
    <name evidence="23" type="ORF">Zm00014a_001171</name>
</gene>
<accession>A0A3L6F163</accession>
<evidence type="ECO:0000256" key="2">
    <source>
        <dbReference type="ARBA" id="ARBA00012513"/>
    </source>
</evidence>
<dbReference type="EMBL" id="NCVQ01000005">
    <property type="protein sequence ID" value="PWZ26789.1"/>
    <property type="molecule type" value="Genomic_DNA"/>
</dbReference>
<keyword evidence="15 21" id="KW-0472">Membrane</keyword>
<dbReference type="GO" id="GO:0004674">
    <property type="term" value="F:protein serine/threonine kinase activity"/>
    <property type="evidence" value="ECO:0007669"/>
    <property type="project" value="UniProtKB-KW"/>
</dbReference>
<dbReference type="FunFam" id="3.80.10.10:FF:000565">
    <property type="entry name" value="Leucine-rich repeat receptor-like kinase protein FLORAL ORGAN NUMBER1"/>
    <property type="match status" value="1"/>
</dbReference>
<keyword evidence="4" id="KW-0723">Serine/threonine-protein kinase</keyword>
<keyword evidence="12 23" id="KW-0418">Kinase</keyword>
<feature type="transmembrane region" description="Helical" evidence="21">
    <location>
        <begin position="704"/>
        <end position="727"/>
    </location>
</feature>
<organism evidence="23 24">
    <name type="scientific">Zea mays</name>
    <name type="common">Maize</name>
    <dbReference type="NCBI Taxonomy" id="4577"/>
    <lineage>
        <taxon>Eukaryota</taxon>
        <taxon>Viridiplantae</taxon>
        <taxon>Streptophyta</taxon>
        <taxon>Embryophyta</taxon>
        <taxon>Tracheophyta</taxon>
        <taxon>Spermatophyta</taxon>
        <taxon>Magnoliopsida</taxon>
        <taxon>Liliopsida</taxon>
        <taxon>Poales</taxon>
        <taxon>Poaceae</taxon>
        <taxon>PACMAD clade</taxon>
        <taxon>Panicoideae</taxon>
        <taxon>Andropogonodae</taxon>
        <taxon>Andropogoneae</taxon>
        <taxon>Tripsacinae</taxon>
        <taxon>Zea</taxon>
    </lineage>
</organism>
<evidence type="ECO:0000313" key="23">
    <source>
        <dbReference type="EMBL" id="PWZ26789.1"/>
    </source>
</evidence>
<comment type="subcellular location">
    <subcellularLocation>
        <location evidence="1">Cell membrane</location>
        <topology evidence="1">Single-pass membrane protein</topology>
    </subcellularLocation>
</comment>
<evidence type="ECO:0000313" key="24">
    <source>
        <dbReference type="Proteomes" id="UP000251960"/>
    </source>
</evidence>
<evidence type="ECO:0000256" key="8">
    <source>
        <dbReference type="ARBA" id="ARBA00022692"/>
    </source>
</evidence>
<dbReference type="PROSITE" id="PS50011">
    <property type="entry name" value="PROTEIN_KINASE_DOM"/>
    <property type="match status" value="1"/>
</dbReference>
<feature type="domain" description="Protein kinase" evidence="22">
    <location>
        <begin position="761"/>
        <end position="1060"/>
    </location>
</feature>
<dbReference type="InterPro" id="IPR001245">
    <property type="entry name" value="Ser-Thr/Tyr_kinase_cat_dom"/>
</dbReference>
<dbReference type="InterPro" id="IPR000719">
    <property type="entry name" value="Prot_kinase_dom"/>
</dbReference>
<evidence type="ECO:0000256" key="15">
    <source>
        <dbReference type="ARBA" id="ARBA00023136"/>
    </source>
</evidence>
<keyword evidence="10" id="KW-0677">Repeat</keyword>
<dbReference type="Gene3D" id="3.80.10.10">
    <property type="entry name" value="Ribonuclease Inhibitor"/>
    <property type="match status" value="4"/>
</dbReference>
<evidence type="ECO:0000256" key="7">
    <source>
        <dbReference type="ARBA" id="ARBA00022679"/>
    </source>
</evidence>
<dbReference type="ExpressionAtlas" id="A0A3L6F163">
    <property type="expression patterns" value="baseline and differential"/>
</dbReference>
<evidence type="ECO:0000256" key="11">
    <source>
        <dbReference type="ARBA" id="ARBA00022741"/>
    </source>
</evidence>
<evidence type="ECO:0000256" key="18">
    <source>
        <dbReference type="ARBA" id="ARBA00047899"/>
    </source>
</evidence>
<dbReference type="Gene3D" id="1.10.510.10">
    <property type="entry name" value="Transferase(Phosphotransferase) domain 1"/>
    <property type="match status" value="1"/>
</dbReference>
<evidence type="ECO:0000256" key="17">
    <source>
        <dbReference type="ARBA" id="ARBA00023180"/>
    </source>
</evidence>
<dbReference type="SMART" id="SM00369">
    <property type="entry name" value="LRR_TYP"/>
    <property type="match status" value="8"/>
</dbReference>
<dbReference type="PROSITE" id="PS00107">
    <property type="entry name" value="PROTEIN_KINASE_ATP"/>
    <property type="match status" value="1"/>
</dbReference>
<keyword evidence="13 20" id="KW-0067">ATP-binding</keyword>
<dbReference type="FunFam" id="3.80.10.10:FF:000095">
    <property type="entry name" value="LRR receptor-like serine/threonine-protein kinase GSO1"/>
    <property type="match status" value="1"/>
</dbReference>
<dbReference type="InterPro" id="IPR003591">
    <property type="entry name" value="Leu-rich_rpt_typical-subtyp"/>
</dbReference>
<sequence length="1075" mass="118886">MVQMSPMTLSLVQLTQQTSSYANGYLSQWDQFTAQVEPIASTMPYMVGSGNHKRDWPGSGSFYGNLDSGGECGVPAQNMFYVPAENREQFCTAAGLLLLCHAVDRVHCSTHHNNSQDFHSLQEFKKGITSDPHGALSNWNPSIHFCHWHGVNCSSTRPYRVTELNLTGQNLAGQISSSLGNLTFLQTLDLSNNNFIGPLPLLNKLRNLDALFLGSNHLEDVIPDWLTNCSNLVYLDLSENHLTGHIPPNIASLKKLEGINLYGNYLTGVIPPTLRNLSTLLLVDLSMNQLNGSIPDEVWQIPNIQMVNLAINNLSGGIPDTLTTLSSLMILGLDHNMLGGTLPSNIGDVLPNLQNLYLGGNLFLGTIPTSLGNPSSLQTIDLSNNRFSGTIPSSFGNLSKLQILNLEVNMLEARDNEGWQFFDALAKCRYLIILSVSHNHLHGPIPNSIANLSTSLRQLVMGWNSLSGTIPPTIGKLSGLYRLSLQNNNLTGTIEEWVGKMTNLQLLTLQSNNFIGKIPPSIGNLTQLIDIFSVAKNNFSGFVPSNLWNLKISKLDLSHNNFQGSIPVQFSNLELIWLNLSSNKFSGEIPETLGRLKQIQIIQMDQNILTGNIPSTFSSLYSLDLLNLSHNNLSGPMPTFLSGLNLNKLDLSYNNFQGKIPTTGVFDNPKIVSLDGNPGLCGGAMELHMPPCHVASRRVGRANLMIKILIPIFGFMLLVLLVHILLLGKRQSRRLYGSKQSFGEHFEKVTYNNLAQSTCNFSESNLIGRGRYGSVYRGKLNEMEVAVKVFDLEMRGAERSFLSECEALRSIQHRNLIPIITACSIVGTFKALIFEFMPNGNLDTWLHHKGDEEATRCLGLTQRINIVVNIADAFDYLHHGCGRPTVHCDLKPSNILLDDDMNALLGDFGIASFYYDFETKWTGSISSIGVKGTIGYIPPEYEVGVLASTCGDVYSFGIVLLEILTSKRPTDPMFEDGLNIINFVEYNFPNQIFQVIDAHLLEECRNSTQENNLVQENEIYQCLVDLLQLALSCICPLPSKRLNMKQVASRMHEIKKHHILGGSTSNNSKGNRSRI</sequence>
<dbReference type="InterPro" id="IPR017441">
    <property type="entry name" value="Protein_kinase_ATP_BS"/>
</dbReference>
<dbReference type="EC" id="2.7.11.1" evidence="2"/>
<keyword evidence="7" id="KW-0808">Transferase</keyword>
<evidence type="ECO:0000256" key="9">
    <source>
        <dbReference type="ARBA" id="ARBA00022729"/>
    </source>
</evidence>
<evidence type="ECO:0000256" key="13">
    <source>
        <dbReference type="ARBA" id="ARBA00022840"/>
    </source>
</evidence>
<evidence type="ECO:0000256" key="12">
    <source>
        <dbReference type="ARBA" id="ARBA00022777"/>
    </source>
</evidence>
<evidence type="ECO:0000256" key="16">
    <source>
        <dbReference type="ARBA" id="ARBA00023170"/>
    </source>
</evidence>
<keyword evidence="5" id="KW-0597">Phosphoprotein</keyword>
<keyword evidence="8 21" id="KW-0812">Transmembrane</keyword>
<dbReference type="Pfam" id="PF08263">
    <property type="entry name" value="LRRNT_2"/>
    <property type="match status" value="1"/>
</dbReference>
<dbReference type="Gene3D" id="3.30.200.20">
    <property type="entry name" value="Phosphorylase Kinase, domain 1"/>
    <property type="match status" value="1"/>
</dbReference>
<dbReference type="SUPFAM" id="SSF56112">
    <property type="entry name" value="Protein kinase-like (PK-like)"/>
    <property type="match status" value="1"/>
</dbReference>
<feature type="binding site" evidence="20">
    <location>
        <position position="788"/>
    </location>
    <ligand>
        <name>ATP</name>
        <dbReference type="ChEBI" id="CHEBI:30616"/>
    </ligand>
</feature>
<reference evidence="23 24" key="1">
    <citation type="journal article" date="2018" name="Nat. Genet.">
        <title>Extensive intraspecific gene order and gene structural variations between Mo17 and other maize genomes.</title>
        <authorList>
            <person name="Sun S."/>
            <person name="Zhou Y."/>
            <person name="Chen J."/>
            <person name="Shi J."/>
            <person name="Zhao H."/>
            <person name="Zhao H."/>
            <person name="Song W."/>
            <person name="Zhang M."/>
            <person name="Cui Y."/>
            <person name="Dong X."/>
            <person name="Liu H."/>
            <person name="Ma X."/>
            <person name="Jiao Y."/>
            <person name="Wang B."/>
            <person name="Wei X."/>
            <person name="Stein J.C."/>
            <person name="Glaubitz J.C."/>
            <person name="Lu F."/>
            <person name="Yu G."/>
            <person name="Liang C."/>
            <person name="Fengler K."/>
            <person name="Li B."/>
            <person name="Rafalski A."/>
            <person name="Schnable P.S."/>
            <person name="Ware D.H."/>
            <person name="Buckler E.S."/>
            <person name="Lai J."/>
        </authorList>
    </citation>
    <scope>NUCLEOTIDE SEQUENCE [LARGE SCALE GENOMIC DNA]</scope>
    <source>
        <strain evidence="24">cv. Missouri 17</strain>
        <tissue evidence="23">Seedling</tissue>
    </source>
</reference>
<dbReference type="Proteomes" id="UP000251960">
    <property type="component" value="Chromosome 4"/>
</dbReference>
<comment type="catalytic activity">
    <reaction evidence="18">
        <text>L-threonyl-[protein] + ATP = O-phospho-L-threonyl-[protein] + ADP + H(+)</text>
        <dbReference type="Rhea" id="RHEA:46608"/>
        <dbReference type="Rhea" id="RHEA-COMP:11060"/>
        <dbReference type="Rhea" id="RHEA-COMP:11605"/>
        <dbReference type="ChEBI" id="CHEBI:15378"/>
        <dbReference type="ChEBI" id="CHEBI:30013"/>
        <dbReference type="ChEBI" id="CHEBI:30616"/>
        <dbReference type="ChEBI" id="CHEBI:61977"/>
        <dbReference type="ChEBI" id="CHEBI:456216"/>
        <dbReference type="EC" id="2.7.11.1"/>
    </reaction>
</comment>
<dbReference type="InterPro" id="IPR011009">
    <property type="entry name" value="Kinase-like_dom_sf"/>
</dbReference>
<dbReference type="GO" id="GO:0005886">
    <property type="term" value="C:plasma membrane"/>
    <property type="evidence" value="ECO:0007669"/>
    <property type="project" value="UniProtKB-SubCell"/>
</dbReference>
<keyword evidence="17" id="KW-0325">Glycoprotein</keyword>
<evidence type="ECO:0000256" key="1">
    <source>
        <dbReference type="ARBA" id="ARBA00004162"/>
    </source>
</evidence>
<dbReference type="InterPro" id="IPR051809">
    <property type="entry name" value="Plant_receptor-like_S/T_kinase"/>
</dbReference>
<evidence type="ECO:0000256" key="19">
    <source>
        <dbReference type="ARBA" id="ARBA00048679"/>
    </source>
</evidence>
<dbReference type="FunFam" id="1.10.510.10:FF:000358">
    <property type="entry name" value="Putative leucine-rich repeat receptor-like serine/threonine-protein kinase"/>
    <property type="match status" value="1"/>
</dbReference>
<dbReference type="InterPro" id="IPR029052">
    <property type="entry name" value="Metallo-depent_PP-like"/>
</dbReference>
<evidence type="ECO:0000256" key="4">
    <source>
        <dbReference type="ARBA" id="ARBA00022527"/>
    </source>
</evidence>
<evidence type="ECO:0000256" key="21">
    <source>
        <dbReference type="SAM" id="Phobius"/>
    </source>
</evidence>
<dbReference type="InterPro" id="IPR001611">
    <property type="entry name" value="Leu-rich_rpt"/>
</dbReference>
<dbReference type="FunFam" id="3.80.10.10:FF:000383">
    <property type="entry name" value="Leucine-rich repeat receptor protein kinase EMS1"/>
    <property type="match status" value="2"/>
</dbReference>
<dbReference type="InterPro" id="IPR032675">
    <property type="entry name" value="LRR_dom_sf"/>
</dbReference>
<evidence type="ECO:0000256" key="6">
    <source>
        <dbReference type="ARBA" id="ARBA00022614"/>
    </source>
</evidence>
<evidence type="ECO:0000256" key="10">
    <source>
        <dbReference type="ARBA" id="ARBA00022737"/>
    </source>
</evidence>
<comment type="catalytic activity">
    <reaction evidence="19">
        <text>L-seryl-[protein] + ATP = O-phospho-L-seryl-[protein] + ADP + H(+)</text>
        <dbReference type="Rhea" id="RHEA:17989"/>
        <dbReference type="Rhea" id="RHEA-COMP:9863"/>
        <dbReference type="Rhea" id="RHEA-COMP:11604"/>
        <dbReference type="ChEBI" id="CHEBI:15378"/>
        <dbReference type="ChEBI" id="CHEBI:29999"/>
        <dbReference type="ChEBI" id="CHEBI:30616"/>
        <dbReference type="ChEBI" id="CHEBI:83421"/>
        <dbReference type="ChEBI" id="CHEBI:456216"/>
        <dbReference type="EC" id="2.7.11.1"/>
    </reaction>
</comment>
<dbReference type="PROSITE" id="PS51450">
    <property type="entry name" value="LRR"/>
    <property type="match status" value="2"/>
</dbReference>
<protein>
    <recommendedName>
        <fullName evidence="2">non-specific serine/threonine protein kinase</fullName>
        <ecNumber evidence="2">2.7.11.1</ecNumber>
    </recommendedName>
</protein>
<evidence type="ECO:0000256" key="5">
    <source>
        <dbReference type="ARBA" id="ARBA00022553"/>
    </source>
</evidence>
<keyword evidence="3" id="KW-1003">Cell membrane</keyword>
<keyword evidence="11 20" id="KW-0547">Nucleotide-binding</keyword>
<dbReference type="Pfam" id="PF00560">
    <property type="entry name" value="LRR_1"/>
    <property type="match status" value="8"/>
</dbReference>
<keyword evidence="6" id="KW-0433">Leucine-rich repeat</keyword>
<comment type="caution">
    <text evidence="23">The sequence shown here is derived from an EMBL/GenBank/DDBJ whole genome shotgun (WGS) entry which is preliminary data.</text>
</comment>
<dbReference type="Pfam" id="PF13855">
    <property type="entry name" value="LRR_8"/>
    <property type="match status" value="2"/>
</dbReference>
<dbReference type="SMART" id="SM00220">
    <property type="entry name" value="S_TKc"/>
    <property type="match status" value="1"/>
</dbReference>
<proteinExistence type="predicted"/>
<evidence type="ECO:0000256" key="3">
    <source>
        <dbReference type="ARBA" id="ARBA00022475"/>
    </source>
</evidence>
<evidence type="ECO:0000256" key="14">
    <source>
        <dbReference type="ARBA" id="ARBA00022989"/>
    </source>
</evidence>
<dbReference type="Pfam" id="PF07714">
    <property type="entry name" value="PK_Tyr_Ser-Thr"/>
    <property type="match status" value="1"/>
</dbReference>
<evidence type="ECO:0000256" key="20">
    <source>
        <dbReference type="PROSITE-ProRule" id="PRU10141"/>
    </source>
</evidence>
<dbReference type="SUPFAM" id="SSF52058">
    <property type="entry name" value="L domain-like"/>
    <property type="match status" value="2"/>
</dbReference>
<dbReference type="InterPro" id="IPR013210">
    <property type="entry name" value="LRR_N_plant-typ"/>
</dbReference>
<keyword evidence="16 23" id="KW-0675">Receptor</keyword>
<keyword evidence="14 21" id="KW-1133">Transmembrane helix</keyword>
<name>A0A3L6F163_MAIZE</name>
<keyword evidence="9" id="KW-0732">Signal</keyword>
<dbReference type="Gene3D" id="3.60.21.10">
    <property type="match status" value="1"/>
</dbReference>
<evidence type="ECO:0000259" key="22">
    <source>
        <dbReference type="PROSITE" id="PS50011"/>
    </source>
</evidence>
<dbReference type="PANTHER" id="PTHR27008">
    <property type="entry name" value="OS04G0122200 PROTEIN"/>
    <property type="match status" value="1"/>
</dbReference>
<dbReference type="PANTHER" id="PTHR27008:SF593">
    <property type="entry name" value="OS02G0615800 PROTEIN"/>
    <property type="match status" value="1"/>
</dbReference>